<keyword evidence="3" id="KW-1185">Reference proteome</keyword>
<gene>
    <name evidence="2" type="ORF">BGZ80_004354</name>
</gene>
<proteinExistence type="predicted"/>
<feature type="compositionally biased region" description="Acidic residues" evidence="1">
    <location>
        <begin position="346"/>
        <end position="360"/>
    </location>
</feature>
<evidence type="ECO:0008006" key="4">
    <source>
        <dbReference type="Google" id="ProtNLM"/>
    </source>
</evidence>
<dbReference type="AlphaFoldDB" id="A0A9P6MMW7"/>
<dbReference type="PROSITE" id="PS51257">
    <property type="entry name" value="PROKAR_LIPOPROTEIN"/>
    <property type="match status" value="1"/>
</dbReference>
<name>A0A9P6MMW7_9FUNG</name>
<dbReference type="SUPFAM" id="SSF55785">
    <property type="entry name" value="PYP-like sensor domain (PAS domain)"/>
    <property type="match status" value="1"/>
</dbReference>
<dbReference type="Proteomes" id="UP000703661">
    <property type="component" value="Unassembled WGS sequence"/>
</dbReference>
<sequence>MSLRLRRKDGTYAPCLIFGCLCYQYIVSCYSFGEEVNKAAQKPIVYGVHSAVMTRIVGSEKEEFERISRNHRALKSDTWNPAGLQLELRACLLLNRFTRNITIMYASPSCELIFNIDPDKLLGKPLLLYIRADDLANFVEQVDQAKSSNALRHMRFWFQSPNCPTEIPCEALLYGAADAMVMILRKYLPFKRKQFITSHSSRGQAQDNGRFQFYDGSGSSAESMYSCSPESISSSVSSSISTSLGARTSQAHRTPRTPQGPIDRIRNLSTEQNRLRPLASVKREDQEAMDPETPLVRELVTDEVELVESELVEGLEKMSLRYIMRNEKDEKEKKDFEENDFFGGGFEDDEGDAMDIEEVEMPSSMRRHQRE</sequence>
<dbReference type="InterPro" id="IPR035965">
    <property type="entry name" value="PAS-like_dom_sf"/>
</dbReference>
<evidence type="ECO:0000313" key="3">
    <source>
        <dbReference type="Proteomes" id="UP000703661"/>
    </source>
</evidence>
<feature type="region of interest" description="Disordered" evidence="1">
    <location>
        <begin position="330"/>
        <end position="371"/>
    </location>
</feature>
<comment type="caution">
    <text evidence="2">The sequence shown here is derived from an EMBL/GenBank/DDBJ whole genome shotgun (WGS) entry which is preliminary data.</text>
</comment>
<dbReference type="InterPro" id="IPR000014">
    <property type="entry name" value="PAS"/>
</dbReference>
<accession>A0A9P6MMW7</accession>
<dbReference type="CDD" id="cd00130">
    <property type="entry name" value="PAS"/>
    <property type="match status" value="1"/>
</dbReference>
<organism evidence="2 3">
    <name type="scientific">Entomortierella chlamydospora</name>
    <dbReference type="NCBI Taxonomy" id="101097"/>
    <lineage>
        <taxon>Eukaryota</taxon>
        <taxon>Fungi</taxon>
        <taxon>Fungi incertae sedis</taxon>
        <taxon>Mucoromycota</taxon>
        <taxon>Mortierellomycotina</taxon>
        <taxon>Mortierellomycetes</taxon>
        <taxon>Mortierellales</taxon>
        <taxon>Mortierellaceae</taxon>
        <taxon>Entomortierella</taxon>
    </lineage>
</organism>
<dbReference type="EMBL" id="JAAAID010002228">
    <property type="protein sequence ID" value="KAG0007690.1"/>
    <property type="molecule type" value="Genomic_DNA"/>
</dbReference>
<reference evidence="2" key="1">
    <citation type="journal article" date="2020" name="Fungal Divers.">
        <title>Resolving the Mortierellaceae phylogeny through synthesis of multi-gene phylogenetics and phylogenomics.</title>
        <authorList>
            <person name="Vandepol N."/>
            <person name="Liber J."/>
            <person name="Desiro A."/>
            <person name="Na H."/>
            <person name="Kennedy M."/>
            <person name="Barry K."/>
            <person name="Grigoriev I.V."/>
            <person name="Miller A.N."/>
            <person name="O'Donnell K."/>
            <person name="Stajich J.E."/>
            <person name="Bonito G."/>
        </authorList>
    </citation>
    <scope>NUCLEOTIDE SEQUENCE</scope>
    <source>
        <strain evidence="2">NRRL 2769</strain>
    </source>
</reference>
<dbReference type="Gene3D" id="3.30.450.20">
    <property type="entry name" value="PAS domain"/>
    <property type="match status" value="1"/>
</dbReference>
<feature type="region of interest" description="Disordered" evidence="1">
    <location>
        <begin position="238"/>
        <end position="290"/>
    </location>
</feature>
<evidence type="ECO:0000256" key="1">
    <source>
        <dbReference type="SAM" id="MobiDB-lite"/>
    </source>
</evidence>
<evidence type="ECO:0000313" key="2">
    <source>
        <dbReference type="EMBL" id="KAG0007690.1"/>
    </source>
</evidence>
<protein>
    <recommendedName>
        <fullName evidence="4">PAS domain-containing protein</fullName>
    </recommendedName>
</protein>